<keyword evidence="8" id="KW-0133">Cell shape</keyword>
<dbReference type="GO" id="GO:0008658">
    <property type="term" value="F:penicillin binding"/>
    <property type="evidence" value="ECO:0007669"/>
    <property type="project" value="InterPro"/>
</dbReference>
<dbReference type="GO" id="GO:0009252">
    <property type="term" value="P:peptidoglycan biosynthetic process"/>
    <property type="evidence" value="ECO:0007669"/>
    <property type="project" value="UniProtKB-KW"/>
</dbReference>
<evidence type="ECO:0000256" key="1">
    <source>
        <dbReference type="ARBA" id="ARBA00004167"/>
    </source>
</evidence>
<keyword evidence="6 13" id="KW-0812">Transmembrane</keyword>
<dbReference type="PANTHER" id="PTHR30627:SF2">
    <property type="entry name" value="PEPTIDOGLYCAN D,D-TRANSPEPTIDASE MRDA"/>
    <property type="match status" value="1"/>
</dbReference>
<dbReference type="InterPro" id="IPR036138">
    <property type="entry name" value="PBP_dimer_sf"/>
</dbReference>
<feature type="domain" description="Penicillin-binding protein transpeptidase" evidence="14">
    <location>
        <begin position="267"/>
        <end position="588"/>
    </location>
</feature>
<dbReference type="InterPro" id="IPR012338">
    <property type="entry name" value="Beta-lactam/transpept-like"/>
</dbReference>
<evidence type="ECO:0000256" key="7">
    <source>
        <dbReference type="ARBA" id="ARBA00022801"/>
    </source>
</evidence>
<dbReference type="InterPro" id="IPR005311">
    <property type="entry name" value="PBP_dimer"/>
</dbReference>
<evidence type="ECO:0000313" key="16">
    <source>
        <dbReference type="EMBL" id="MPL69051.1"/>
    </source>
</evidence>
<evidence type="ECO:0000256" key="13">
    <source>
        <dbReference type="SAM" id="Phobius"/>
    </source>
</evidence>
<dbReference type="GO" id="GO:0008360">
    <property type="term" value="P:regulation of cell shape"/>
    <property type="evidence" value="ECO:0007669"/>
    <property type="project" value="UniProtKB-KW"/>
</dbReference>
<dbReference type="GO" id="GO:0005886">
    <property type="term" value="C:plasma membrane"/>
    <property type="evidence" value="ECO:0007669"/>
    <property type="project" value="UniProtKB-SubCell"/>
</dbReference>
<dbReference type="SUPFAM" id="SSF56519">
    <property type="entry name" value="Penicillin binding protein dimerisation domain"/>
    <property type="match status" value="1"/>
</dbReference>
<dbReference type="InterPro" id="IPR050515">
    <property type="entry name" value="Beta-lactam/transpept"/>
</dbReference>
<keyword evidence="9" id="KW-0573">Peptidoglycan synthesis</keyword>
<dbReference type="InterPro" id="IPR001460">
    <property type="entry name" value="PCN-bd_Tpept"/>
</dbReference>
<proteinExistence type="predicted"/>
<dbReference type="PANTHER" id="PTHR30627">
    <property type="entry name" value="PEPTIDOGLYCAN D,D-TRANSPEPTIDASE"/>
    <property type="match status" value="1"/>
</dbReference>
<keyword evidence="10 13" id="KW-1133">Transmembrane helix</keyword>
<dbReference type="Pfam" id="PF00905">
    <property type="entry name" value="Transpeptidase"/>
    <property type="match status" value="1"/>
</dbReference>
<evidence type="ECO:0000256" key="9">
    <source>
        <dbReference type="ARBA" id="ARBA00022984"/>
    </source>
</evidence>
<dbReference type="SUPFAM" id="SSF56601">
    <property type="entry name" value="beta-lactamase/transpeptidase-like"/>
    <property type="match status" value="1"/>
</dbReference>
<protein>
    <submittedName>
        <fullName evidence="16">Peptidoglycan D,D-transpeptidase MrdA</fullName>
        <ecNumber evidence="16">3.4.16.4</ecNumber>
    </submittedName>
</protein>
<dbReference type="InterPro" id="IPR017790">
    <property type="entry name" value="Penicillin-binding_protein_2"/>
</dbReference>
<keyword evidence="7 16" id="KW-0378">Hydrolase</keyword>
<evidence type="ECO:0000256" key="12">
    <source>
        <dbReference type="ARBA" id="ARBA00023316"/>
    </source>
</evidence>
<keyword evidence="16" id="KW-0121">Carboxypeptidase</keyword>
<dbReference type="Gene3D" id="3.30.1390.30">
    <property type="entry name" value="Penicillin-binding protein 2a, domain 3"/>
    <property type="match status" value="1"/>
</dbReference>
<keyword evidence="11 13" id="KW-0472">Membrane</keyword>
<dbReference type="GO" id="GO:0006508">
    <property type="term" value="P:proteolysis"/>
    <property type="evidence" value="ECO:0007669"/>
    <property type="project" value="UniProtKB-KW"/>
</dbReference>
<dbReference type="Pfam" id="PF03717">
    <property type="entry name" value="PBP_dimer"/>
    <property type="match status" value="1"/>
</dbReference>
<keyword evidence="4" id="KW-0997">Cell inner membrane</keyword>
<dbReference type="EC" id="3.4.16.4" evidence="16"/>
<dbReference type="GO" id="GO:0071555">
    <property type="term" value="P:cell wall organization"/>
    <property type="evidence" value="ECO:0007669"/>
    <property type="project" value="UniProtKB-KW"/>
</dbReference>
<evidence type="ECO:0000256" key="10">
    <source>
        <dbReference type="ARBA" id="ARBA00022989"/>
    </source>
</evidence>
<evidence type="ECO:0000256" key="5">
    <source>
        <dbReference type="ARBA" id="ARBA00022670"/>
    </source>
</evidence>
<comment type="subcellular location">
    <subcellularLocation>
        <location evidence="2">Cell membrane</location>
    </subcellularLocation>
    <subcellularLocation>
        <location evidence="1">Membrane</location>
        <topology evidence="1">Single-pass membrane protein</topology>
    </subcellularLocation>
</comment>
<evidence type="ECO:0000256" key="6">
    <source>
        <dbReference type="ARBA" id="ARBA00022692"/>
    </source>
</evidence>
<evidence type="ECO:0000256" key="3">
    <source>
        <dbReference type="ARBA" id="ARBA00022475"/>
    </source>
</evidence>
<name>A0A644TTN6_9ZZZZ</name>
<comment type="caution">
    <text evidence="16">The sequence shown here is derived from an EMBL/GenBank/DDBJ whole genome shotgun (WGS) entry which is preliminary data.</text>
</comment>
<evidence type="ECO:0000256" key="4">
    <source>
        <dbReference type="ARBA" id="ARBA00022519"/>
    </source>
</evidence>
<accession>A0A644TTN6</accession>
<sequence>MWDIEQSRRMGIMTGIAIGVILLLILRLAWLQIFQGAQYKKVAEENRIRQMITQAPRGTVYDRNGAVLVSSRPSFALSIVPAEYTNRDFVTPALAEITGLTVEQIDQLLAAGADMPLTPIRLRRDIEQTVIAKVEERRGELPGVIIEAIPVRYYVYESLAAHTLGYVGNISGEEYAARKESGYRPNDLIGKDGLEREWEEVLRGVEGGLQVEVNALGEEIKILGTKPAQAGQGLVLTLDANLQKETEKILNYYIENSRQAGQPVKGGSAVVLDVKTGSILAMASLPDFDPNLFVGGINAKDWNKLISDPNNPLINRTIKSIYPPASVFKIITAAAALDMGYTTADEVFFDQGIYVLNGWSFYGWNTKGLGKLSLAEALAWSSDPVFYELGHRLGADHLANYALAFGLGQKTGIGLLGEQTGVVPTQSWKLAHIGEEWYPGETLIAAIGQGYYLVTPLQQALVLMAVANGGIIYRPMLVDKIITTEGVLKSDFAPEVMRTVYLKPEHWDVIRQGLVAVTTNGTGATVFSGFPHKVAGKSGSAETGREATHSWFAAYAPADNPAVVVSVLVDEGGEGSAAAAPAVRRIFEAYFGIYNSQPVKIPSKGTTD</sequence>
<keyword evidence="12" id="KW-0961">Cell wall biogenesis/degradation</keyword>
<feature type="transmembrane region" description="Helical" evidence="13">
    <location>
        <begin position="12"/>
        <end position="31"/>
    </location>
</feature>
<dbReference type="GO" id="GO:0071972">
    <property type="term" value="F:peptidoglycan L,D-transpeptidase activity"/>
    <property type="evidence" value="ECO:0007669"/>
    <property type="project" value="TreeGrafter"/>
</dbReference>
<gene>
    <name evidence="16" type="primary">mrdA_7</name>
    <name evidence="16" type="ORF">SDC9_14784</name>
</gene>
<evidence type="ECO:0000256" key="8">
    <source>
        <dbReference type="ARBA" id="ARBA00022960"/>
    </source>
</evidence>
<feature type="domain" description="Penicillin-binding protein dimerisation" evidence="15">
    <location>
        <begin position="53"/>
        <end position="221"/>
    </location>
</feature>
<dbReference type="GO" id="GO:0009002">
    <property type="term" value="F:serine-type D-Ala-D-Ala carboxypeptidase activity"/>
    <property type="evidence" value="ECO:0007669"/>
    <property type="project" value="UniProtKB-EC"/>
</dbReference>
<dbReference type="NCBIfam" id="TIGR03423">
    <property type="entry name" value="pbp2_mrdA"/>
    <property type="match status" value="1"/>
</dbReference>
<keyword evidence="5" id="KW-0645">Protease</keyword>
<dbReference type="Gene3D" id="3.40.710.10">
    <property type="entry name" value="DD-peptidase/beta-lactamase superfamily"/>
    <property type="match status" value="1"/>
</dbReference>
<evidence type="ECO:0000259" key="15">
    <source>
        <dbReference type="Pfam" id="PF03717"/>
    </source>
</evidence>
<evidence type="ECO:0000256" key="11">
    <source>
        <dbReference type="ARBA" id="ARBA00023136"/>
    </source>
</evidence>
<evidence type="ECO:0000256" key="2">
    <source>
        <dbReference type="ARBA" id="ARBA00004236"/>
    </source>
</evidence>
<dbReference type="AlphaFoldDB" id="A0A644TTN6"/>
<dbReference type="EMBL" id="VSSQ01000044">
    <property type="protein sequence ID" value="MPL69051.1"/>
    <property type="molecule type" value="Genomic_DNA"/>
</dbReference>
<organism evidence="16">
    <name type="scientific">bioreactor metagenome</name>
    <dbReference type="NCBI Taxonomy" id="1076179"/>
    <lineage>
        <taxon>unclassified sequences</taxon>
        <taxon>metagenomes</taxon>
        <taxon>ecological metagenomes</taxon>
    </lineage>
</organism>
<reference evidence="16" key="1">
    <citation type="submission" date="2019-08" db="EMBL/GenBank/DDBJ databases">
        <authorList>
            <person name="Kucharzyk K."/>
            <person name="Murdoch R.W."/>
            <person name="Higgins S."/>
            <person name="Loffler F."/>
        </authorList>
    </citation>
    <scope>NUCLEOTIDE SEQUENCE</scope>
</reference>
<keyword evidence="3" id="KW-1003">Cell membrane</keyword>
<dbReference type="Gene3D" id="3.90.1310.10">
    <property type="entry name" value="Penicillin-binding protein 2a (Domain 2)"/>
    <property type="match status" value="1"/>
</dbReference>
<evidence type="ECO:0000259" key="14">
    <source>
        <dbReference type="Pfam" id="PF00905"/>
    </source>
</evidence>